<dbReference type="PROSITE" id="PS50853">
    <property type="entry name" value="FN3"/>
    <property type="match status" value="1"/>
</dbReference>
<keyword evidence="1" id="KW-1133">Transmembrane helix</keyword>
<organism evidence="3 4">
    <name type="scientific">Parascaris univalens</name>
    <name type="common">Nematode worm</name>
    <dbReference type="NCBI Taxonomy" id="6257"/>
    <lineage>
        <taxon>Eukaryota</taxon>
        <taxon>Metazoa</taxon>
        <taxon>Ecdysozoa</taxon>
        <taxon>Nematoda</taxon>
        <taxon>Chromadorea</taxon>
        <taxon>Rhabditida</taxon>
        <taxon>Spirurina</taxon>
        <taxon>Ascaridomorpha</taxon>
        <taxon>Ascaridoidea</taxon>
        <taxon>Ascarididae</taxon>
        <taxon>Parascaris</taxon>
    </lineage>
</organism>
<evidence type="ECO:0000256" key="1">
    <source>
        <dbReference type="SAM" id="Phobius"/>
    </source>
</evidence>
<evidence type="ECO:0000313" key="4">
    <source>
        <dbReference type="WBParaSite" id="PgE219_g001_t01"/>
    </source>
</evidence>
<dbReference type="Proteomes" id="UP000887569">
    <property type="component" value="Unplaced"/>
</dbReference>
<evidence type="ECO:0000313" key="3">
    <source>
        <dbReference type="Proteomes" id="UP000887569"/>
    </source>
</evidence>
<evidence type="ECO:0000259" key="2">
    <source>
        <dbReference type="PROSITE" id="PS50853"/>
    </source>
</evidence>
<keyword evidence="1" id="KW-0472">Membrane</keyword>
<feature type="domain" description="Fibronectin type-III" evidence="2">
    <location>
        <begin position="65"/>
        <end position="170"/>
    </location>
</feature>
<name>A0A915A6X5_PARUN</name>
<keyword evidence="3" id="KW-1185">Reference proteome</keyword>
<dbReference type="InterPro" id="IPR003961">
    <property type="entry name" value="FN3_dom"/>
</dbReference>
<dbReference type="Gene3D" id="2.60.40.10">
    <property type="entry name" value="Immunoglobulins"/>
    <property type="match status" value="1"/>
</dbReference>
<feature type="transmembrane region" description="Helical" evidence="1">
    <location>
        <begin position="285"/>
        <end position="308"/>
    </location>
</feature>
<dbReference type="Pfam" id="PF00041">
    <property type="entry name" value="fn3"/>
    <property type="match status" value="1"/>
</dbReference>
<protein>
    <submittedName>
        <fullName evidence="4">Fibronectin type-III domain-containing protein</fullName>
    </submittedName>
</protein>
<dbReference type="InterPro" id="IPR013783">
    <property type="entry name" value="Ig-like_fold"/>
</dbReference>
<dbReference type="WBParaSite" id="PgE219_g001_t01">
    <property type="protein sequence ID" value="PgE219_g001_t01"/>
    <property type="gene ID" value="PgE219_g001"/>
</dbReference>
<dbReference type="SUPFAM" id="SSF49265">
    <property type="entry name" value="Fibronectin type III"/>
    <property type="match status" value="1"/>
</dbReference>
<proteinExistence type="predicted"/>
<dbReference type="InterPro" id="IPR036116">
    <property type="entry name" value="FN3_sf"/>
</dbReference>
<accession>A0A915A6X5</accession>
<dbReference type="AlphaFoldDB" id="A0A915A6X5"/>
<keyword evidence="1" id="KW-0812">Transmembrane</keyword>
<reference evidence="4" key="1">
    <citation type="submission" date="2022-11" db="UniProtKB">
        <authorList>
            <consortium name="WormBaseParasite"/>
        </authorList>
    </citation>
    <scope>IDENTIFICATION</scope>
</reference>
<dbReference type="CDD" id="cd00063">
    <property type="entry name" value="FN3"/>
    <property type="match status" value="1"/>
</dbReference>
<dbReference type="SMART" id="SM00060">
    <property type="entry name" value="FN3"/>
    <property type="match status" value="2"/>
</dbReference>
<sequence>MLVLEDTWYAHRKETLVASDRVNVTVFGLQSNTFHYAQICVRNGQHDGPLSPPISFRLPEGVPNAVRQLEVYAINNRHNDERAVVIVRWKKPFRTNGSLLKYTIEVCEMAPHMQSVQREKCPRRLTSHAEHALRITGLEYDSEYRFIVYGSTAAGDGDLNSKDVLTLPQQFDDRMAPVQPVLEKDGVGNNHINITITPGQRMRSDQRPVGNVMYVRCRKTGTHDWVAIRPEGDDFAVKIGSLEPGTKYDVVAVALQENQNGDVRETESAVAHIFTTGDSSRATSFFWHCFLLAAVSLVVVALVVTLLLRQARGDSYPLAERERKYGNKLIRTRADDQLIHYRSMRKDNVEGSEKHLLEENTDWGAGRNSLFGDNV</sequence>